<accession>A0A917I0P5</accession>
<comment type="caution">
    <text evidence="2">The sequence shown here is derived from an EMBL/GenBank/DDBJ whole genome shotgun (WGS) entry which is preliminary data.</text>
</comment>
<dbReference type="Proteomes" id="UP000633278">
    <property type="component" value="Unassembled WGS sequence"/>
</dbReference>
<keyword evidence="1" id="KW-1133">Transmembrane helix</keyword>
<evidence type="ECO:0000313" key="2">
    <source>
        <dbReference type="EMBL" id="GGH01922.1"/>
    </source>
</evidence>
<gene>
    <name evidence="2" type="ORF">GCM10011416_20890</name>
</gene>
<keyword evidence="1" id="KW-0812">Transmembrane</keyword>
<proteinExistence type="predicted"/>
<feature type="transmembrane region" description="Helical" evidence="1">
    <location>
        <begin position="75"/>
        <end position="93"/>
    </location>
</feature>
<evidence type="ECO:0000313" key="3">
    <source>
        <dbReference type="Proteomes" id="UP000633278"/>
    </source>
</evidence>
<reference evidence="2" key="2">
    <citation type="submission" date="2020-09" db="EMBL/GenBank/DDBJ databases">
        <authorList>
            <person name="Sun Q."/>
            <person name="Zhou Y."/>
        </authorList>
    </citation>
    <scope>NUCLEOTIDE SEQUENCE</scope>
    <source>
        <strain evidence="2">CGMCC 1.15763</strain>
    </source>
</reference>
<evidence type="ECO:0000256" key="1">
    <source>
        <dbReference type="SAM" id="Phobius"/>
    </source>
</evidence>
<name>A0A917I0P5_9FLAO</name>
<dbReference type="RefSeq" id="WP_188599294.1">
    <property type="nucleotide sequence ID" value="NZ_BMJW01000003.1"/>
</dbReference>
<dbReference type="AlphaFoldDB" id="A0A917I0P5"/>
<protein>
    <submittedName>
        <fullName evidence="2">Uncharacterized protein</fullName>
    </submittedName>
</protein>
<sequence length="148" mass="17347">MKKLISQPHRFFFGLVPVCIVLAFVFFKDLIEFEYYGGFIEAPLKYIYFFSALFFTLIGFNYYSVHWANKPLIKGLTRAHILLQCTALILLISRNHWTWLAGDETQNESTTAVFGSPNFIFFMAFLIFLLATFIHLINFFISLFRKSK</sequence>
<feature type="transmembrane region" description="Helical" evidence="1">
    <location>
        <begin position="119"/>
        <end position="144"/>
    </location>
</feature>
<keyword evidence="3" id="KW-1185">Reference proteome</keyword>
<dbReference type="EMBL" id="BMJW01000003">
    <property type="protein sequence ID" value="GGH01922.1"/>
    <property type="molecule type" value="Genomic_DNA"/>
</dbReference>
<feature type="transmembrane region" description="Helical" evidence="1">
    <location>
        <begin position="46"/>
        <end position="63"/>
    </location>
</feature>
<organism evidence="2 3">
    <name type="scientific">Polaribacter pacificus</name>
    <dbReference type="NCBI Taxonomy" id="1775173"/>
    <lineage>
        <taxon>Bacteria</taxon>
        <taxon>Pseudomonadati</taxon>
        <taxon>Bacteroidota</taxon>
        <taxon>Flavobacteriia</taxon>
        <taxon>Flavobacteriales</taxon>
        <taxon>Flavobacteriaceae</taxon>
    </lineage>
</organism>
<feature type="transmembrane region" description="Helical" evidence="1">
    <location>
        <begin position="12"/>
        <end position="31"/>
    </location>
</feature>
<reference evidence="2" key="1">
    <citation type="journal article" date="2014" name="Int. J. Syst. Evol. Microbiol.">
        <title>Complete genome sequence of Corynebacterium casei LMG S-19264T (=DSM 44701T), isolated from a smear-ripened cheese.</title>
        <authorList>
            <consortium name="US DOE Joint Genome Institute (JGI-PGF)"/>
            <person name="Walter F."/>
            <person name="Albersmeier A."/>
            <person name="Kalinowski J."/>
            <person name="Ruckert C."/>
        </authorList>
    </citation>
    <scope>NUCLEOTIDE SEQUENCE</scope>
    <source>
        <strain evidence="2">CGMCC 1.15763</strain>
    </source>
</reference>
<keyword evidence="1" id="KW-0472">Membrane</keyword>